<evidence type="ECO:0000256" key="3">
    <source>
        <dbReference type="ARBA" id="ARBA00022525"/>
    </source>
</evidence>
<feature type="transmembrane region" description="Helical" evidence="6">
    <location>
        <begin position="249"/>
        <end position="268"/>
    </location>
</feature>
<proteinExistence type="predicted"/>
<dbReference type="GO" id="GO:0009277">
    <property type="term" value="C:fungal-type cell wall"/>
    <property type="evidence" value="ECO:0007669"/>
    <property type="project" value="TreeGrafter"/>
</dbReference>
<dbReference type="Proteomes" id="UP000188320">
    <property type="component" value="Unassembled WGS sequence"/>
</dbReference>
<dbReference type="PANTHER" id="PTHR31018">
    <property type="entry name" value="SPORULATION-SPECIFIC PROTEIN-RELATED"/>
    <property type="match status" value="1"/>
</dbReference>
<sequence length="269" mass="29918">MIALDLDPLNSANFIRVSQTALAGLTNLNFKRLKSIDISNNIYLQSIEFPRLTWVSGYVSIMNNHIESSLSSPKLTKIDGKLSLSGVSKLDVPALNIINGAINIMEDGFKEFSFEGLETASSDLYIIRNAKLAKFAFPKLNKIGGALLIQNNTLLKDIDNNFFPQLTEMSGKMLFTGPFDSIKLPNFKKTSGAISIESSGRLSCTETKRRIDFTSKNRWVCYSNGYKFYEQEKKSELQESLAMKYSTSLFGLVDVGIALFLLMVAGVFL</sequence>
<protein>
    <submittedName>
        <fullName evidence="7">Protein ecm33</fullName>
    </submittedName>
</protein>
<keyword evidence="2" id="KW-0134">Cell wall</keyword>
<organism evidence="7 8">
    <name type="scientific">Zancudomyces culisetae</name>
    <name type="common">Gut fungus</name>
    <name type="synonym">Smittium culisetae</name>
    <dbReference type="NCBI Taxonomy" id="1213189"/>
    <lineage>
        <taxon>Eukaryota</taxon>
        <taxon>Fungi</taxon>
        <taxon>Fungi incertae sedis</taxon>
        <taxon>Zoopagomycota</taxon>
        <taxon>Kickxellomycotina</taxon>
        <taxon>Harpellomycetes</taxon>
        <taxon>Harpellales</taxon>
        <taxon>Legeriomycetaceae</taxon>
        <taxon>Zancudomyces</taxon>
    </lineage>
</organism>
<keyword evidence="6" id="KW-1133">Transmembrane helix</keyword>
<evidence type="ECO:0000256" key="4">
    <source>
        <dbReference type="ARBA" id="ARBA00022729"/>
    </source>
</evidence>
<dbReference type="InterPro" id="IPR051648">
    <property type="entry name" value="CWI-Assembly_Regulator"/>
</dbReference>
<evidence type="ECO:0000256" key="1">
    <source>
        <dbReference type="ARBA" id="ARBA00004191"/>
    </source>
</evidence>
<evidence type="ECO:0000256" key="2">
    <source>
        <dbReference type="ARBA" id="ARBA00022512"/>
    </source>
</evidence>
<evidence type="ECO:0000256" key="6">
    <source>
        <dbReference type="SAM" id="Phobius"/>
    </source>
</evidence>
<dbReference type="Gene3D" id="3.80.20.20">
    <property type="entry name" value="Receptor L-domain"/>
    <property type="match status" value="1"/>
</dbReference>
<dbReference type="InterPro" id="IPR036941">
    <property type="entry name" value="Rcpt_L-dom_sf"/>
</dbReference>
<keyword evidence="6" id="KW-0472">Membrane</keyword>
<dbReference type="AlphaFoldDB" id="A0A1R1PMP2"/>
<dbReference type="GO" id="GO:0009986">
    <property type="term" value="C:cell surface"/>
    <property type="evidence" value="ECO:0007669"/>
    <property type="project" value="TreeGrafter"/>
</dbReference>
<keyword evidence="4" id="KW-0732">Signal</keyword>
<keyword evidence="8" id="KW-1185">Reference proteome</keyword>
<name>A0A1R1PMP2_ZANCU</name>
<evidence type="ECO:0000313" key="8">
    <source>
        <dbReference type="Proteomes" id="UP000188320"/>
    </source>
</evidence>
<dbReference type="SUPFAM" id="SSF52058">
    <property type="entry name" value="L domain-like"/>
    <property type="match status" value="2"/>
</dbReference>
<gene>
    <name evidence="7" type="ORF">AX774_g4386</name>
</gene>
<accession>A0A1R1PMP2</accession>
<dbReference type="PANTHER" id="PTHR31018:SF3">
    <property type="entry name" value="RECEPTOR PROTEIN-TYROSINE KINASE"/>
    <property type="match status" value="1"/>
</dbReference>
<comment type="subcellular location">
    <subcellularLocation>
        <location evidence="1">Secreted</location>
        <location evidence="1">Cell wall</location>
    </subcellularLocation>
</comment>
<keyword evidence="3" id="KW-0964">Secreted</keyword>
<evidence type="ECO:0000313" key="7">
    <source>
        <dbReference type="EMBL" id="OMH82142.1"/>
    </source>
</evidence>
<keyword evidence="5" id="KW-0325">Glycoprotein</keyword>
<dbReference type="OrthoDB" id="536881at2759"/>
<comment type="caution">
    <text evidence="7">The sequence shown here is derived from an EMBL/GenBank/DDBJ whole genome shotgun (WGS) entry which is preliminary data.</text>
</comment>
<dbReference type="GO" id="GO:0005886">
    <property type="term" value="C:plasma membrane"/>
    <property type="evidence" value="ECO:0007669"/>
    <property type="project" value="TreeGrafter"/>
</dbReference>
<reference evidence="8" key="1">
    <citation type="submission" date="2017-01" db="EMBL/GenBank/DDBJ databases">
        <authorList>
            <person name="Wang Y."/>
            <person name="White M."/>
            <person name="Kvist S."/>
            <person name="Moncalvo J.-M."/>
        </authorList>
    </citation>
    <scope>NUCLEOTIDE SEQUENCE [LARGE SCALE GENOMIC DNA]</scope>
    <source>
        <strain evidence="8">COL-18-3</strain>
    </source>
</reference>
<dbReference type="GO" id="GO:0031505">
    <property type="term" value="P:fungal-type cell wall organization"/>
    <property type="evidence" value="ECO:0007669"/>
    <property type="project" value="TreeGrafter"/>
</dbReference>
<keyword evidence="6" id="KW-0812">Transmembrane</keyword>
<evidence type="ECO:0000256" key="5">
    <source>
        <dbReference type="ARBA" id="ARBA00023180"/>
    </source>
</evidence>
<dbReference type="EMBL" id="LSSK01000732">
    <property type="protein sequence ID" value="OMH82142.1"/>
    <property type="molecule type" value="Genomic_DNA"/>
</dbReference>